<name>A0A9D2F8T2_9ENTE</name>
<evidence type="ECO:0000256" key="1">
    <source>
        <dbReference type="ARBA" id="ARBA00004141"/>
    </source>
</evidence>
<comment type="subcellular location">
    <subcellularLocation>
        <location evidence="1">Membrane</location>
        <topology evidence="1">Multi-pass membrane protein</topology>
    </subcellularLocation>
</comment>
<feature type="transmembrane region" description="Helical" evidence="5">
    <location>
        <begin position="116"/>
        <end position="137"/>
    </location>
</feature>
<dbReference type="Proteomes" id="UP000824063">
    <property type="component" value="Unassembled WGS sequence"/>
</dbReference>
<accession>A0A9D2F8T2</accession>
<evidence type="ECO:0000256" key="3">
    <source>
        <dbReference type="ARBA" id="ARBA00022989"/>
    </source>
</evidence>
<proteinExistence type="predicted"/>
<gene>
    <name evidence="6" type="ORF">IAA20_09215</name>
</gene>
<keyword evidence="4 5" id="KW-0472">Membrane</keyword>
<dbReference type="GO" id="GO:0009403">
    <property type="term" value="P:toxin biosynthetic process"/>
    <property type="evidence" value="ECO:0007669"/>
    <property type="project" value="InterPro"/>
</dbReference>
<organism evidence="6 7">
    <name type="scientific">Candidatus Enterococcus avicola</name>
    <dbReference type="NCBI Taxonomy" id="2838561"/>
    <lineage>
        <taxon>Bacteria</taxon>
        <taxon>Bacillati</taxon>
        <taxon>Bacillota</taxon>
        <taxon>Bacilli</taxon>
        <taxon>Lactobacillales</taxon>
        <taxon>Enterococcaceae</taxon>
        <taxon>Enterococcus</taxon>
    </lineage>
</organism>
<keyword evidence="3 5" id="KW-1133">Transmembrane helix</keyword>
<reference evidence="6" key="2">
    <citation type="submission" date="2021-04" db="EMBL/GenBank/DDBJ databases">
        <authorList>
            <person name="Gilroy R."/>
        </authorList>
    </citation>
    <scope>NUCLEOTIDE SEQUENCE</scope>
    <source>
        <strain evidence="6">CHK172-16539</strain>
    </source>
</reference>
<dbReference type="Pfam" id="PF02674">
    <property type="entry name" value="Colicin_V"/>
    <property type="match status" value="1"/>
</dbReference>
<dbReference type="GO" id="GO:0016020">
    <property type="term" value="C:membrane"/>
    <property type="evidence" value="ECO:0007669"/>
    <property type="project" value="UniProtKB-SubCell"/>
</dbReference>
<protein>
    <submittedName>
        <fullName evidence="6">CvpA family protein</fullName>
    </submittedName>
</protein>
<dbReference type="EMBL" id="DXBN01000212">
    <property type="protein sequence ID" value="HIZ54108.1"/>
    <property type="molecule type" value="Genomic_DNA"/>
</dbReference>
<dbReference type="PANTHER" id="PTHR37306">
    <property type="entry name" value="COLICIN V PRODUCTION PROTEIN"/>
    <property type="match status" value="1"/>
</dbReference>
<reference evidence="6" key="1">
    <citation type="journal article" date="2021" name="PeerJ">
        <title>Extensive microbial diversity within the chicken gut microbiome revealed by metagenomics and culture.</title>
        <authorList>
            <person name="Gilroy R."/>
            <person name="Ravi A."/>
            <person name="Getino M."/>
            <person name="Pursley I."/>
            <person name="Horton D.L."/>
            <person name="Alikhan N.F."/>
            <person name="Baker D."/>
            <person name="Gharbi K."/>
            <person name="Hall N."/>
            <person name="Watson M."/>
            <person name="Adriaenssens E.M."/>
            <person name="Foster-Nyarko E."/>
            <person name="Jarju S."/>
            <person name="Secka A."/>
            <person name="Antonio M."/>
            <person name="Oren A."/>
            <person name="Chaudhuri R.R."/>
            <person name="La Ragione R."/>
            <person name="Hildebrand F."/>
            <person name="Pallen M.J."/>
        </authorList>
    </citation>
    <scope>NUCLEOTIDE SEQUENCE</scope>
    <source>
        <strain evidence="6">CHK172-16539</strain>
    </source>
</reference>
<evidence type="ECO:0000256" key="5">
    <source>
        <dbReference type="SAM" id="Phobius"/>
    </source>
</evidence>
<evidence type="ECO:0000256" key="2">
    <source>
        <dbReference type="ARBA" id="ARBA00022692"/>
    </source>
</evidence>
<dbReference type="AlphaFoldDB" id="A0A9D2F8T2"/>
<dbReference type="PANTHER" id="PTHR37306:SF1">
    <property type="entry name" value="COLICIN V PRODUCTION PROTEIN"/>
    <property type="match status" value="1"/>
</dbReference>
<evidence type="ECO:0000313" key="6">
    <source>
        <dbReference type="EMBL" id="HIZ54108.1"/>
    </source>
</evidence>
<dbReference type="InterPro" id="IPR003825">
    <property type="entry name" value="Colicin-V_CvpA"/>
</dbReference>
<evidence type="ECO:0000256" key="4">
    <source>
        <dbReference type="ARBA" id="ARBA00023136"/>
    </source>
</evidence>
<sequence>MVGLIILLILLLAFYSGYRRGLALQLVYSGGFFVAFLIAKKYYEVWGEKISLYVPYLSVSPDTKMVFFSQQESFDLDKSFYASLAFIAFFILGYLVAKFIGILASGLRYQQLIPSVDGIVAGFLNMMIAYVWIFMFFKLLTLIPLDGIQNLFKAGSLPRWIVEKSPFLADYFQKIWIDQMIG</sequence>
<comment type="caution">
    <text evidence="6">The sequence shown here is derived from an EMBL/GenBank/DDBJ whole genome shotgun (WGS) entry which is preliminary data.</text>
</comment>
<feature type="transmembrane region" description="Helical" evidence="5">
    <location>
        <begin position="80"/>
        <end position="104"/>
    </location>
</feature>
<keyword evidence="2 5" id="KW-0812">Transmembrane</keyword>
<evidence type="ECO:0000313" key="7">
    <source>
        <dbReference type="Proteomes" id="UP000824063"/>
    </source>
</evidence>